<reference evidence="9" key="1">
    <citation type="submission" date="2023-07" db="EMBL/GenBank/DDBJ databases">
        <title>Study on multiphase classification of strain Alteromonas salexigens isolated from the Yellow Sea.</title>
        <authorList>
            <person name="Sun L."/>
        </authorList>
    </citation>
    <scope>NUCLEOTIDE SEQUENCE [LARGE SCALE GENOMIC DNA]</scope>
    <source>
        <strain evidence="9">ASW11-19</strain>
    </source>
</reference>
<evidence type="ECO:0000256" key="5">
    <source>
        <dbReference type="HAMAP-Rule" id="MF_00743"/>
    </source>
</evidence>
<organism evidence="8 9">
    <name type="scientific">Alteromonas salexigens</name>
    <dbReference type="NCBI Taxonomy" id="2982530"/>
    <lineage>
        <taxon>Bacteria</taxon>
        <taxon>Pseudomonadati</taxon>
        <taxon>Pseudomonadota</taxon>
        <taxon>Gammaproteobacteria</taxon>
        <taxon>Alteromonadales</taxon>
        <taxon>Alteromonadaceae</taxon>
        <taxon>Alteromonas/Salinimonas group</taxon>
        <taxon>Alteromonas</taxon>
    </lineage>
</organism>
<feature type="binding site" evidence="5">
    <location>
        <position position="165"/>
    </location>
    <ligand>
        <name>substrate</name>
    </ligand>
</feature>
<comment type="miscellaneous">
    <text evidence="5">There are 2 substrate-binding sites: the catalytic A site, and the non-catalytic B site that may play a role in the transfer of substrate or product between the active site and the solvent. Alternatively, the B site may bind allosteric effectors.</text>
</comment>
<dbReference type="PANTHER" id="PTHR11444:SF22">
    <property type="entry name" value="FUMARATE HYDRATASE CLASS II"/>
    <property type="match status" value="1"/>
</dbReference>
<gene>
    <name evidence="5" type="primary">fumC</name>
    <name evidence="8" type="ORF">OCL06_14740</name>
</gene>
<evidence type="ECO:0000313" key="9">
    <source>
        <dbReference type="Proteomes" id="UP001209257"/>
    </source>
</evidence>
<feature type="binding site" evidence="5">
    <location>
        <begin position="117"/>
        <end position="119"/>
    </location>
    <ligand>
        <name>substrate</name>
    </ligand>
</feature>
<evidence type="ECO:0000256" key="2">
    <source>
        <dbReference type="ARBA" id="ARBA00022490"/>
    </source>
</evidence>
<name>A0ABT2VRA3_9ALTE</name>
<dbReference type="InterPro" id="IPR020557">
    <property type="entry name" value="Fumarate_lyase_CS"/>
</dbReference>
<dbReference type="InterPro" id="IPR022761">
    <property type="entry name" value="Fumarate_lyase_N"/>
</dbReference>
<dbReference type="Gene3D" id="1.10.275.10">
    <property type="entry name" value="Fumarase/aspartase (N-terminal domain)"/>
    <property type="match status" value="1"/>
</dbReference>
<dbReference type="EMBL" id="JAOTJC010000013">
    <property type="protein sequence ID" value="MCU7555845.1"/>
    <property type="molecule type" value="Genomic_DNA"/>
</dbReference>
<feature type="active site" evidence="5">
    <location>
        <position position="296"/>
    </location>
</feature>
<dbReference type="InterPro" id="IPR008948">
    <property type="entry name" value="L-Aspartase-like"/>
</dbReference>
<evidence type="ECO:0000259" key="6">
    <source>
        <dbReference type="Pfam" id="PF00206"/>
    </source>
</evidence>
<feature type="domain" description="Fumarate lyase N-terminal" evidence="6">
    <location>
        <begin position="2"/>
        <end position="320"/>
    </location>
</feature>
<comment type="similarity">
    <text evidence="1 5">Belongs to the class-II fumarase/aspartase family. Fumarase subfamily.</text>
</comment>
<comment type="subunit">
    <text evidence="5">Homotetramer.</text>
</comment>
<comment type="subcellular location">
    <subcellularLocation>
        <location evidence="5">Cytoplasm</location>
    </subcellularLocation>
</comment>
<keyword evidence="2 5" id="KW-0963">Cytoplasm</keyword>
<sequence>MSDTLYQKQTALALDNFQISGQPMPATFIHALGYVKAACASVNHELGKLDKQRADAIWDAAHEVAQGKHDDAFPLDVFQTGSGTSTNMNANEVIATLASRACGEEVHPNDHVNMGQSSNDVIPTTIHVSAVIASNHQLVPAVEKLCDAIKSKMTEAEGMIKTGRTHLMDAMPVTFSQEMSGWRAQLLASIDRIDHTQERLSQLAIGGTAVGTGINTHPEFGARVASALTQQLGHTFFVTNNHFSALSAQDTAVEFSGQLNVLATALMKISNDLRWMNSGPLAGLGEISLTKLQAGSSIMPGKVNPVIPEATAMVSAQVMGLNTAVTVAGQSGNFQLNVMLPLIGYNLLTAIHLLANACTHLADKAIADMQFNDEKAQEILAKNPILVTALNARIGYEKGAEIAKQAYQEKRPILDVAKENTDLSEEELRELLDPGKLV</sequence>
<accession>A0ABT2VRA3</accession>
<keyword evidence="4 5" id="KW-0456">Lyase</keyword>
<proteinExistence type="inferred from homology"/>
<protein>
    <recommendedName>
        <fullName evidence="5">Fumarate hydratase class II</fullName>
        <shortName evidence="5">Fumarase C</shortName>
        <ecNumber evidence="5">4.2.1.2</ecNumber>
    </recommendedName>
    <alternativeName>
        <fullName evidence="5">Aerobic fumarase</fullName>
    </alternativeName>
    <alternativeName>
        <fullName evidence="5">Iron-independent fumarase</fullName>
    </alternativeName>
</protein>
<evidence type="ECO:0000313" key="8">
    <source>
        <dbReference type="EMBL" id="MCU7555845.1"/>
    </source>
</evidence>
<comment type="pathway">
    <text evidence="5">Carbohydrate metabolism; tricarboxylic acid cycle; (S)-malate from fumarate: step 1/1.</text>
</comment>
<evidence type="ECO:0000256" key="4">
    <source>
        <dbReference type="ARBA" id="ARBA00023239"/>
    </source>
</evidence>
<dbReference type="Gene3D" id="1.10.40.30">
    <property type="entry name" value="Fumarase/aspartase (C-terminal domain)"/>
    <property type="match status" value="1"/>
</dbReference>
<feature type="binding site" evidence="5">
    <location>
        <begin position="302"/>
        <end position="304"/>
    </location>
    <ligand>
        <name>substrate</name>
    </ligand>
</feature>
<evidence type="ECO:0000256" key="3">
    <source>
        <dbReference type="ARBA" id="ARBA00022532"/>
    </source>
</evidence>
<feature type="binding site" evidence="5">
    <location>
        <position position="297"/>
    </location>
    <ligand>
        <name>substrate</name>
    </ligand>
</feature>
<dbReference type="InterPro" id="IPR024083">
    <property type="entry name" value="Fumarase/histidase_N"/>
</dbReference>
<dbReference type="Gene3D" id="1.20.200.10">
    <property type="entry name" value="Fumarase/aspartase (Central domain)"/>
    <property type="match status" value="1"/>
</dbReference>
<dbReference type="PRINTS" id="PR00149">
    <property type="entry name" value="FUMRATELYASE"/>
</dbReference>
<feature type="binding site" description="in site B" evidence="5">
    <location>
        <begin position="107"/>
        <end position="110"/>
    </location>
    <ligand>
        <name>substrate</name>
    </ligand>
</feature>
<feature type="active site" description="Proton donor/acceptor" evidence="5">
    <location>
        <position position="166"/>
    </location>
</feature>
<evidence type="ECO:0000259" key="7">
    <source>
        <dbReference type="Pfam" id="PF10415"/>
    </source>
</evidence>
<dbReference type="HAMAP" id="MF_00743">
    <property type="entry name" value="FumaraseC"/>
    <property type="match status" value="1"/>
</dbReference>
<dbReference type="Proteomes" id="UP001209257">
    <property type="component" value="Unassembled WGS sequence"/>
</dbReference>
<feature type="binding site" evidence="5">
    <location>
        <begin position="82"/>
        <end position="84"/>
    </location>
    <ligand>
        <name>substrate</name>
    </ligand>
</feature>
<evidence type="ECO:0000256" key="1">
    <source>
        <dbReference type="ARBA" id="ARBA00009084"/>
    </source>
</evidence>
<dbReference type="InterPro" id="IPR018951">
    <property type="entry name" value="Fumarase_C_C"/>
</dbReference>
<feature type="domain" description="Fumarase C C-terminal" evidence="7">
    <location>
        <begin position="386"/>
        <end position="438"/>
    </location>
</feature>
<dbReference type="InterPro" id="IPR000362">
    <property type="entry name" value="Fumarate_lyase_fam"/>
</dbReference>
<dbReference type="EC" id="4.2.1.2" evidence="5"/>
<dbReference type="PRINTS" id="PR00145">
    <property type="entry name" value="ARGSUCLYASE"/>
</dbReference>
<dbReference type="InterPro" id="IPR005677">
    <property type="entry name" value="Fum_hydII"/>
</dbReference>
<dbReference type="PANTHER" id="PTHR11444">
    <property type="entry name" value="ASPARTATEAMMONIA/ARGININOSUCCINATE/ADENYLOSUCCINATE LYASE"/>
    <property type="match status" value="1"/>
</dbReference>
<dbReference type="RefSeq" id="WP_262995916.1">
    <property type="nucleotide sequence ID" value="NZ_JAOTJC010000013.1"/>
</dbReference>
<dbReference type="Pfam" id="PF00206">
    <property type="entry name" value="Lyase_1"/>
    <property type="match status" value="1"/>
</dbReference>
<keyword evidence="3 5" id="KW-0816">Tricarboxylic acid cycle</keyword>
<comment type="catalytic activity">
    <reaction evidence="5">
        <text>(S)-malate = fumarate + H2O</text>
        <dbReference type="Rhea" id="RHEA:12460"/>
        <dbReference type="ChEBI" id="CHEBI:15377"/>
        <dbReference type="ChEBI" id="CHEBI:15589"/>
        <dbReference type="ChEBI" id="CHEBI:29806"/>
        <dbReference type="EC" id="4.2.1.2"/>
    </reaction>
</comment>
<comment type="function">
    <text evidence="5">Involved in the TCA cycle. Catalyzes the stereospecific interconversion of fumarate to L-malate.</text>
</comment>
<comment type="caution">
    <text evidence="8">The sequence shown here is derived from an EMBL/GenBank/DDBJ whole genome shotgun (WGS) entry which is preliminary data.</text>
</comment>
<feature type="site" description="Important for catalytic activity" evidence="5">
    <location>
        <position position="309"/>
    </location>
</feature>
<dbReference type="Pfam" id="PF10415">
    <property type="entry name" value="FumaraseC_C"/>
    <property type="match status" value="1"/>
</dbReference>
<dbReference type="PROSITE" id="PS00163">
    <property type="entry name" value="FUMARATE_LYASES"/>
    <property type="match status" value="1"/>
</dbReference>
<keyword evidence="9" id="KW-1185">Reference proteome</keyword>
<dbReference type="SUPFAM" id="SSF48557">
    <property type="entry name" value="L-aspartase-like"/>
    <property type="match status" value="1"/>
</dbReference>